<reference evidence="5 6" key="1">
    <citation type="submission" date="2020-05" db="EMBL/GenBank/DDBJ databases">
        <authorList>
            <person name="Whitworth D."/>
        </authorList>
    </citation>
    <scope>NUCLEOTIDE SEQUENCE [LARGE SCALE GENOMIC DNA]</scope>
    <source>
        <strain evidence="5 6">AB043B</strain>
    </source>
</reference>
<dbReference type="Gene3D" id="1.10.1200.10">
    <property type="entry name" value="ACP-like"/>
    <property type="match status" value="1"/>
</dbReference>
<dbReference type="InterPro" id="IPR036736">
    <property type="entry name" value="ACP-like_sf"/>
</dbReference>
<evidence type="ECO:0000259" key="4">
    <source>
        <dbReference type="PROSITE" id="PS50075"/>
    </source>
</evidence>
<dbReference type="GO" id="GO:0005737">
    <property type="term" value="C:cytoplasm"/>
    <property type="evidence" value="ECO:0007669"/>
    <property type="project" value="TreeGrafter"/>
</dbReference>
<dbReference type="InterPro" id="IPR009081">
    <property type="entry name" value="PP-bd_ACP"/>
</dbReference>
<dbReference type="SUPFAM" id="SSF47336">
    <property type="entry name" value="ACP-like"/>
    <property type="match status" value="1"/>
</dbReference>
<dbReference type="GO" id="GO:0043041">
    <property type="term" value="P:amino acid activation for nonribosomal peptide biosynthetic process"/>
    <property type="evidence" value="ECO:0007669"/>
    <property type="project" value="TreeGrafter"/>
</dbReference>
<dbReference type="EMBL" id="JABFJV010000325">
    <property type="protein sequence ID" value="NOK38478.1"/>
    <property type="molecule type" value="Genomic_DNA"/>
</dbReference>
<feature type="domain" description="Carrier" evidence="4">
    <location>
        <begin position="122"/>
        <end position="196"/>
    </location>
</feature>
<dbReference type="AlphaFoldDB" id="A0A7Y4KR58"/>
<organism evidence="5 6">
    <name type="scientific">Corallococcus exercitus</name>
    <dbReference type="NCBI Taxonomy" id="2316736"/>
    <lineage>
        <taxon>Bacteria</taxon>
        <taxon>Pseudomonadati</taxon>
        <taxon>Myxococcota</taxon>
        <taxon>Myxococcia</taxon>
        <taxon>Myxococcales</taxon>
        <taxon>Cystobacterineae</taxon>
        <taxon>Myxococcaceae</taxon>
        <taxon>Corallococcus</taxon>
    </lineage>
</organism>
<feature type="region of interest" description="Disordered" evidence="3">
    <location>
        <begin position="192"/>
        <end position="228"/>
    </location>
</feature>
<dbReference type="InterPro" id="IPR020806">
    <property type="entry name" value="PKS_PP-bd"/>
</dbReference>
<dbReference type="InterPro" id="IPR045851">
    <property type="entry name" value="AMP-bd_C_sf"/>
</dbReference>
<proteinExistence type="predicted"/>
<dbReference type="InterPro" id="IPR025110">
    <property type="entry name" value="AMP-bd_C"/>
</dbReference>
<dbReference type="PROSITE" id="PS50075">
    <property type="entry name" value="CARRIER"/>
    <property type="match status" value="1"/>
</dbReference>
<feature type="non-terminal residue" evidence="5">
    <location>
        <position position="1"/>
    </location>
</feature>
<feature type="compositionally biased region" description="Basic and acidic residues" evidence="3">
    <location>
        <begin position="203"/>
        <end position="220"/>
    </location>
</feature>
<gene>
    <name evidence="5" type="ORF">HMI49_35305</name>
</gene>
<dbReference type="GO" id="GO:0044550">
    <property type="term" value="P:secondary metabolite biosynthetic process"/>
    <property type="evidence" value="ECO:0007669"/>
    <property type="project" value="TreeGrafter"/>
</dbReference>
<dbReference type="PROSITE" id="PS00012">
    <property type="entry name" value="PHOSPHOPANTETHEINE"/>
    <property type="match status" value="1"/>
</dbReference>
<keyword evidence="1" id="KW-0596">Phosphopantetheine</keyword>
<evidence type="ECO:0000313" key="6">
    <source>
        <dbReference type="Proteomes" id="UP000563426"/>
    </source>
</evidence>
<dbReference type="GO" id="GO:0031177">
    <property type="term" value="F:phosphopantetheine binding"/>
    <property type="evidence" value="ECO:0007669"/>
    <property type="project" value="InterPro"/>
</dbReference>
<evidence type="ECO:0000256" key="3">
    <source>
        <dbReference type="SAM" id="MobiDB-lite"/>
    </source>
</evidence>
<dbReference type="FunFam" id="1.10.1200.10:FF:000016">
    <property type="entry name" value="Non-ribosomal peptide synthase"/>
    <property type="match status" value="1"/>
</dbReference>
<evidence type="ECO:0000256" key="2">
    <source>
        <dbReference type="ARBA" id="ARBA00022553"/>
    </source>
</evidence>
<dbReference type="InterPro" id="IPR006162">
    <property type="entry name" value="Ppantetheine_attach_site"/>
</dbReference>
<comment type="caution">
    <text evidence="5">The sequence shown here is derived from an EMBL/GenBank/DDBJ whole genome shotgun (WGS) entry which is preliminary data.</text>
</comment>
<accession>A0A7Y4KR58</accession>
<name>A0A7Y4KR58_9BACT</name>
<keyword evidence="2" id="KW-0597">Phosphoprotein</keyword>
<dbReference type="Pfam" id="PF13193">
    <property type="entry name" value="AMP-binding_C"/>
    <property type="match status" value="1"/>
</dbReference>
<dbReference type="PANTHER" id="PTHR45527:SF1">
    <property type="entry name" value="FATTY ACID SYNTHASE"/>
    <property type="match status" value="1"/>
</dbReference>
<dbReference type="RefSeq" id="WP_244982184.1">
    <property type="nucleotide sequence ID" value="NZ_JABFJV010000325.1"/>
</dbReference>
<protein>
    <recommendedName>
        <fullName evidence="4">Carrier domain-containing protein</fullName>
    </recommendedName>
</protein>
<dbReference type="GO" id="GO:0072330">
    <property type="term" value="P:monocarboxylic acid biosynthetic process"/>
    <property type="evidence" value="ECO:0007669"/>
    <property type="project" value="UniProtKB-ARBA"/>
</dbReference>
<dbReference type="Proteomes" id="UP000563426">
    <property type="component" value="Unassembled WGS sequence"/>
</dbReference>
<evidence type="ECO:0000313" key="5">
    <source>
        <dbReference type="EMBL" id="NOK38478.1"/>
    </source>
</evidence>
<evidence type="ECO:0000256" key="1">
    <source>
        <dbReference type="ARBA" id="ARBA00022450"/>
    </source>
</evidence>
<dbReference type="SMART" id="SM00823">
    <property type="entry name" value="PKS_PP"/>
    <property type="match status" value="1"/>
</dbReference>
<sequence>VREDGELEYLGRSDQQVKVRGFRIELGEIEAALGLKAGVKAAVVVARKDAHGETALVGYVVPEGSGPSASELREHLKTRLPEYMVPAQFVMLGALPLTENGKLDRRALPSPDQSGAPAAGALPSTRFEQVLSTVWSEALGRDVSVDENFFDAGGDSLKAIRVVGRLRETWGDKVQLTDLFAHPTIRALAAYLGADGSEPPTGPDREDERREGKARMEKRLERRRRGNS</sequence>
<dbReference type="PANTHER" id="PTHR45527">
    <property type="entry name" value="NONRIBOSOMAL PEPTIDE SYNTHETASE"/>
    <property type="match status" value="1"/>
</dbReference>
<dbReference type="Gene3D" id="3.30.300.30">
    <property type="match status" value="1"/>
</dbReference>
<dbReference type="Pfam" id="PF00550">
    <property type="entry name" value="PP-binding"/>
    <property type="match status" value="1"/>
</dbReference>
<dbReference type="FunFam" id="3.30.300.30:FF:000010">
    <property type="entry name" value="Enterobactin synthetase component F"/>
    <property type="match status" value="1"/>
</dbReference>
<keyword evidence="6" id="KW-1185">Reference proteome</keyword>
<dbReference type="SUPFAM" id="SSF56801">
    <property type="entry name" value="Acetyl-CoA synthetase-like"/>
    <property type="match status" value="1"/>
</dbReference>